<keyword evidence="6 13" id="KW-0812">Transmembrane</keyword>
<dbReference type="Gene3D" id="1.20.950.20">
    <property type="entry name" value="Transmembrane di-heme cytochromes, Chain C"/>
    <property type="match status" value="1"/>
</dbReference>
<keyword evidence="8" id="KW-0249">Electron transport</keyword>
<sequence>MATLDTTATQAPAARYSFAARALHWIVAIFVICMVPLGLYMAARGEATNFDALTGQLYDLHKLAGFTVLWLVVLRFFVRLRRGAPPPLATLTPFERIASGAVHHLLYMLLLIVPVLGWAGISAYPALNIFGFFNLPAILPVNEPLANRILGMHGLLAQLLGILVLVHVAAVLRHRFIKRDGVLRRMWPLN</sequence>
<feature type="transmembrane region" description="Helical" evidence="13">
    <location>
        <begin position="150"/>
        <end position="172"/>
    </location>
</feature>
<feature type="domain" description="Cytochrome b561 bacterial/Ni-hydrogenase" evidence="14">
    <location>
        <begin position="15"/>
        <end position="188"/>
    </location>
</feature>
<dbReference type="InterPro" id="IPR011577">
    <property type="entry name" value="Cyt_b561_bac/Ni-Hgenase"/>
</dbReference>
<comment type="caution">
    <text evidence="15">The sequence shown here is derived from an EMBL/GenBank/DDBJ whole genome shotgun (WGS) entry which is preliminary data.</text>
</comment>
<dbReference type="EMBL" id="BSFM01000022">
    <property type="protein sequence ID" value="GLK86869.1"/>
    <property type="molecule type" value="Genomic_DNA"/>
</dbReference>
<keyword evidence="10" id="KW-0408">Iron</keyword>
<dbReference type="InterPro" id="IPR052168">
    <property type="entry name" value="Cytochrome_b561_oxidase"/>
</dbReference>
<gene>
    <name evidence="15" type="ORF">GCM10017653_49390</name>
</gene>
<evidence type="ECO:0000259" key="14">
    <source>
        <dbReference type="Pfam" id="PF01292"/>
    </source>
</evidence>
<dbReference type="PANTHER" id="PTHR30529">
    <property type="entry name" value="CYTOCHROME B561"/>
    <property type="match status" value="1"/>
</dbReference>
<dbReference type="SUPFAM" id="SSF81342">
    <property type="entry name" value="Transmembrane di-heme cytochromes"/>
    <property type="match status" value="1"/>
</dbReference>
<dbReference type="GO" id="GO:0005886">
    <property type="term" value="C:plasma membrane"/>
    <property type="evidence" value="ECO:0007669"/>
    <property type="project" value="UniProtKB-SubCell"/>
</dbReference>
<accession>A0A9W6K3M9</accession>
<keyword evidence="9 13" id="KW-1133">Transmembrane helix</keyword>
<organism evidence="15 16">
    <name type="scientific">Ancylobacter defluvii</name>
    <dbReference type="NCBI Taxonomy" id="1282440"/>
    <lineage>
        <taxon>Bacteria</taxon>
        <taxon>Pseudomonadati</taxon>
        <taxon>Pseudomonadota</taxon>
        <taxon>Alphaproteobacteria</taxon>
        <taxon>Hyphomicrobiales</taxon>
        <taxon>Xanthobacteraceae</taxon>
        <taxon>Ancylobacter</taxon>
    </lineage>
</organism>
<evidence type="ECO:0000256" key="3">
    <source>
        <dbReference type="ARBA" id="ARBA00022448"/>
    </source>
</evidence>
<dbReference type="Proteomes" id="UP001143330">
    <property type="component" value="Unassembled WGS sequence"/>
</dbReference>
<dbReference type="AlphaFoldDB" id="A0A9W6K3M9"/>
<dbReference type="GO" id="GO:0022904">
    <property type="term" value="P:respiratory electron transport chain"/>
    <property type="evidence" value="ECO:0007669"/>
    <property type="project" value="InterPro"/>
</dbReference>
<dbReference type="RefSeq" id="WP_213365253.1">
    <property type="nucleotide sequence ID" value="NZ_BSFM01000022.1"/>
</dbReference>
<evidence type="ECO:0000256" key="7">
    <source>
        <dbReference type="ARBA" id="ARBA00022723"/>
    </source>
</evidence>
<keyword evidence="3" id="KW-0813">Transport</keyword>
<proteinExistence type="inferred from homology"/>
<feature type="transmembrane region" description="Helical" evidence="13">
    <location>
        <begin position="63"/>
        <end position="78"/>
    </location>
</feature>
<dbReference type="InterPro" id="IPR016174">
    <property type="entry name" value="Di-haem_cyt_TM"/>
</dbReference>
<evidence type="ECO:0000256" key="11">
    <source>
        <dbReference type="ARBA" id="ARBA00023136"/>
    </source>
</evidence>
<feature type="transmembrane region" description="Helical" evidence="13">
    <location>
        <begin position="22"/>
        <end position="43"/>
    </location>
</feature>
<dbReference type="PANTHER" id="PTHR30529:SF1">
    <property type="entry name" value="CYTOCHROME B561 HOMOLOG 2"/>
    <property type="match status" value="1"/>
</dbReference>
<evidence type="ECO:0000256" key="10">
    <source>
        <dbReference type="ARBA" id="ARBA00023004"/>
    </source>
</evidence>
<reference evidence="15" key="1">
    <citation type="journal article" date="2014" name="Int. J. Syst. Evol. Microbiol.">
        <title>Complete genome sequence of Corynebacterium casei LMG S-19264T (=DSM 44701T), isolated from a smear-ripened cheese.</title>
        <authorList>
            <consortium name="US DOE Joint Genome Institute (JGI-PGF)"/>
            <person name="Walter F."/>
            <person name="Albersmeier A."/>
            <person name="Kalinowski J."/>
            <person name="Ruckert C."/>
        </authorList>
    </citation>
    <scope>NUCLEOTIDE SEQUENCE</scope>
    <source>
        <strain evidence="15">VKM B-2789</strain>
    </source>
</reference>
<evidence type="ECO:0000256" key="6">
    <source>
        <dbReference type="ARBA" id="ARBA00022692"/>
    </source>
</evidence>
<dbReference type="GO" id="GO:0046872">
    <property type="term" value="F:metal ion binding"/>
    <property type="evidence" value="ECO:0007669"/>
    <property type="project" value="UniProtKB-KW"/>
</dbReference>
<comment type="cofactor">
    <cofactor evidence="1">
        <name>heme b</name>
        <dbReference type="ChEBI" id="CHEBI:60344"/>
    </cofactor>
</comment>
<reference evidence="15" key="2">
    <citation type="submission" date="2023-01" db="EMBL/GenBank/DDBJ databases">
        <authorList>
            <person name="Sun Q."/>
            <person name="Evtushenko L."/>
        </authorList>
    </citation>
    <scope>NUCLEOTIDE SEQUENCE</scope>
    <source>
        <strain evidence="15">VKM B-2789</strain>
    </source>
</reference>
<comment type="similarity">
    <text evidence="12">Belongs to the cytochrome b561 family.</text>
</comment>
<keyword evidence="16" id="KW-1185">Reference proteome</keyword>
<evidence type="ECO:0000256" key="13">
    <source>
        <dbReference type="SAM" id="Phobius"/>
    </source>
</evidence>
<evidence type="ECO:0000256" key="5">
    <source>
        <dbReference type="ARBA" id="ARBA00022617"/>
    </source>
</evidence>
<dbReference type="GO" id="GO:0009055">
    <property type="term" value="F:electron transfer activity"/>
    <property type="evidence" value="ECO:0007669"/>
    <property type="project" value="InterPro"/>
</dbReference>
<name>A0A9W6K3M9_9HYPH</name>
<comment type="subcellular location">
    <subcellularLocation>
        <location evidence="2">Cell membrane</location>
        <topology evidence="2">Multi-pass membrane protein</topology>
    </subcellularLocation>
</comment>
<evidence type="ECO:0000313" key="15">
    <source>
        <dbReference type="EMBL" id="GLK86869.1"/>
    </source>
</evidence>
<dbReference type="Pfam" id="PF01292">
    <property type="entry name" value="Ni_hydr_CYTB"/>
    <property type="match status" value="1"/>
</dbReference>
<evidence type="ECO:0000256" key="12">
    <source>
        <dbReference type="ARBA" id="ARBA00037975"/>
    </source>
</evidence>
<evidence type="ECO:0000256" key="4">
    <source>
        <dbReference type="ARBA" id="ARBA00022475"/>
    </source>
</evidence>
<dbReference type="GO" id="GO:0020037">
    <property type="term" value="F:heme binding"/>
    <property type="evidence" value="ECO:0007669"/>
    <property type="project" value="TreeGrafter"/>
</dbReference>
<keyword evidence="4" id="KW-1003">Cell membrane</keyword>
<keyword evidence="7" id="KW-0479">Metal-binding</keyword>
<evidence type="ECO:0000256" key="9">
    <source>
        <dbReference type="ARBA" id="ARBA00022989"/>
    </source>
</evidence>
<feature type="transmembrane region" description="Helical" evidence="13">
    <location>
        <begin position="105"/>
        <end position="130"/>
    </location>
</feature>
<evidence type="ECO:0000256" key="2">
    <source>
        <dbReference type="ARBA" id="ARBA00004651"/>
    </source>
</evidence>
<keyword evidence="11 13" id="KW-0472">Membrane</keyword>
<evidence type="ECO:0000313" key="16">
    <source>
        <dbReference type="Proteomes" id="UP001143330"/>
    </source>
</evidence>
<protein>
    <submittedName>
        <fullName evidence="15">Cytochrome b</fullName>
    </submittedName>
</protein>
<evidence type="ECO:0000256" key="1">
    <source>
        <dbReference type="ARBA" id="ARBA00001970"/>
    </source>
</evidence>
<evidence type="ECO:0000256" key="8">
    <source>
        <dbReference type="ARBA" id="ARBA00022982"/>
    </source>
</evidence>
<keyword evidence="5" id="KW-0349">Heme</keyword>